<dbReference type="Proteomes" id="UP000694892">
    <property type="component" value="Chromosome 9_10L"/>
</dbReference>
<evidence type="ECO:0000313" key="1">
    <source>
        <dbReference type="EMBL" id="OCT62756.1"/>
    </source>
</evidence>
<dbReference type="AlphaFoldDB" id="A0A974BXQ2"/>
<accession>A0A974BXQ2</accession>
<protein>
    <submittedName>
        <fullName evidence="1">Uncharacterized protein</fullName>
    </submittedName>
</protein>
<dbReference type="EMBL" id="CM004482">
    <property type="protein sequence ID" value="OCT62756.1"/>
    <property type="molecule type" value="Genomic_DNA"/>
</dbReference>
<organism evidence="1 2">
    <name type="scientific">Xenopus laevis</name>
    <name type="common">African clawed frog</name>
    <dbReference type="NCBI Taxonomy" id="8355"/>
    <lineage>
        <taxon>Eukaryota</taxon>
        <taxon>Metazoa</taxon>
        <taxon>Chordata</taxon>
        <taxon>Craniata</taxon>
        <taxon>Vertebrata</taxon>
        <taxon>Euteleostomi</taxon>
        <taxon>Amphibia</taxon>
        <taxon>Batrachia</taxon>
        <taxon>Anura</taxon>
        <taxon>Pipoidea</taxon>
        <taxon>Pipidae</taxon>
        <taxon>Xenopodinae</taxon>
        <taxon>Xenopus</taxon>
        <taxon>Xenopus</taxon>
    </lineage>
</organism>
<evidence type="ECO:0000313" key="2">
    <source>
        <dbReference type="Proteomes" id="UP000694892"/>
    </source>
</evidence>
<proteinExistence type="predicted"/>
<name>A0A974BXQ2_XENLA</name>
<sequence>MTESASSGNYQTEASVFGIRKLTSLLYSGYKADKIFLDFALSYCNRFLPCGKINTMSAYHWEARRKQNILDRKRHSDLKMDELLTYNVNVVAVQKNVSEHTKDIQGIHCKDSLCQLQKTHDDDGYTAKLPNRYNSLQYNQQW</sequence>
<reference evidence="2" key="1">
    <citation type="journal article" date="2016" name="Nature">
        <title>Genome evolution in the allotetraploid frog Xenopus laevis.</title>
        <authorList>
            <person name="Session A.M."/>
            <person name="Uno Y."/>
            <person name="Kwon T."/>
            <person name="Chapman J.A."/>
            <person name="Toyoda A."/>
            <person name="Takahashi S."/>
            <person name="Fukui A."/>
            <person name="Hikosaka A."/>
            <person name="Suzuki A."/>
            <person name="Kondo M."/>
            <person name="van Heeringen S.J."/>
            <person name="Quigley I."/>
            <person name="Heinz S."/>
            <person name="Ogino H."/>
            <person name="Ochi H."/>
            <person name="Hellsten U."/>
            <person name="Lyons J.B."/>
            <person name="Simakov O."/>
            <person name="Putnam N."/>
            <person name="Stites J."/>
            <person name="Kuroki Y."/>
            <person name="Tanaka T."/>
            <person name="Michiue T."/>
            <person name="Watanabe M."/>
            <person name="Bogdanovic O."/>
            <person name="Lister R."/>
            <person name="Georgiou G."/>
            <person name="Paranjpe S.S."/>
            <person name="van Kruijsbergen I."/>
            <person name="Shu S."/>
            <person name="Carlson J."/>
            <person name="Kinoshita T."/>
            <person name="Ohta Y."/>
            <person name="Mawaribuchi S."/>
            <person name="Jenkins J."/>
            <person name="Grimwood J."/>
            <person name="Schmutz J."/>
            <person name="Mitros T."/>
            <person name="Mozaffari S.V."/>
            <person name="Suzuki Y."/>
            <person name="Haramoto Y."/>
            <person name="Yamamoto T.S."/>
            <person name="Takagi C."/>
            <person name="Heald R."/>
            <person name="Miller K."/>
            <person name="Haudenschild C."/>
            <person name="Kitzman J."/>
            <person name="Nakayama T."/>
            <person name="Izutsu Y."/>
            <person name="Robert J."/>
            <person name="Fortriede J."/>
            <person name="Burns K."/>
            <person name="Lotay V."/>
            <person name="Karimi K."/>
            <person name="Yasuoka Y."/>
            <person name="Dichmann D.S."/>
            <person name="Flajnik M.F."/>
            <person name="Houston D.W."/>
            <person name="Shendure J."/>
            <person name="DuPasquier L."/>
            <person name="Vize P.D."/>
            <person name="Zorn A.M."/>
            <person name="Ito M."/>
            <person name="Marcotte E.M."/>
            <person name="Wallingford J.B."/>
            <person name="Ito Y."/>
            <person name="Asashima M."/>
            <person name="Ueno N."/>
            <person name="Matsuda Y."/>
            <person name="Veenstra G.J."/>
            <person name="Fujiyama A."/>
            <person name="Harland R.M."/>
            <person name="Taira M."/>
            <person name="Rokhsar D.S."/>
        </authorList>
    </citation>
    <scope>NUCLEOTIDE SEQUENCE [LARGE SCALE GENOMIC DNA]</scope>
    <source>
        <strain evidence="2">J</strain>
    </source>
</reference>
<gene>
    <name evidence="1" type="ORF">XELAEV_18043847mg</name>
</gene>